<sequence length="190" mass="22273">MRNLLIAINNHNNIQYEIYLNKNNGTHISMYTILLVKANGDIQEKNVKTLDETAMYKLCNYKTDKAFKHLHTYSGKNKEETFSVYGKVEGRANSENKYDFPPPIDSSLFFGVMCIIKKKNDEFESTSVNEWNVLYEHLFGGFEDLDEEEERSEDSEIYSDEDYTKEGYLKDNFVVDDDELTEEEYVEETD</sequence>
<organism evidence="1">
    <name type="scientific">viral metagenome</name>
    <dbReference type="NCBI Taxonomy" id="1070528"/>
    <lineage>
        <taxon>unclassified sequences</taxon>
        <taxon>metagenomes</taxon>
        <taxon>organismal metagenomes</taxon>
    </lineage>
</organism>
<protein>
    <submittedName>
        <fullName evidence="1">Uncharacterized protein</fullName>
    </submittedName>
</protein>
<dbReference type="AlphaFoldDB" id="A0A6C0KN35"/>
<proteinExistence type="predicted"/>
<evidence type="ECO:0000313" key="1">
    <source>
        <dbReference type="EMBL" id="QHU17774.1"/>
    </source>
</evidence>
<dbReference type="EMBL" id="MN740918">
    <property type="protein sequence ID" value="QHU17774.1"/>
    <property type="molecule type" value="Genomic_DNA"/>
</dbReference>
<name>A0A6C0KN35_9ZZZZ</name>
<accession>A0A6C0KN35</accession>
<reference evidence="1" key="1">
    <citation type="journal article" date="2020" name="Nature">
        <title>Giant virus diversity and host interactions through global metagenomics.</title>
        <authorList>
            <person name="Schulz F."/>
            <person name="Roux S."/>
            <person name="Paez-Espino D."/>
            <person name="Jungbluth S."/>
            <person name="Walsh D.A."/>
            <person name="Denef V.J."/>
            <person name="McMahon K.D."/>
            <person name="Konstantinidis K.T."/>
            <person name="Eloe-Fadrosh E.A."/>
            <person name="Kyrpides N.C."/>
            <person name="Woyke T."/>
        </authorList>
    </citation>
    <scope>NUCLEOTIDE SEQUENCE</scope>
    <source>
        <strain evidence="1">GVMAG-S-3300012919-55</strain>
    </source>
</reference>